<dbReference type="Proteomes" id="UP000032427">
    <property type="component" value="Chromosome 2"/>
</dbReference>
<dbReference type="AlphaFoldDB" id="A0A090I643"/>
<protein>
    <submittedName>
        <fullName evidence="1">Uncharacterized protein</fullName>
    </submittedName>
</protein>
<dbReference type="EMBL" id="LN554847">
    <property type="protein sequence ID" value="CED57130.1"/>
    <property type="molecule type" value="Genomic_DNA"/>
</dbReference>
<organism evidence="1 2">
    <name type="scientific">Aliivibrio wodanis</name>
    <dbReference type="NCBI Taxonomy" id="80852"/>
    <lineage>
        <taxon>Bacteria</taxon>
        <taxon>Pseudomonadati</taxon>
        <taxon>Pseudomonadota</taxon>
        <taxon>Gammaproteobacteria</taxon>
        <taxon>Vibrionales</taxon>
        <taxon>Vibrionaceae</taxon>
        <taxon>Aliivibrio</taxon>
    </lineage>
</organism>
<name>A0A090I643_9GAMM</name>
<gene>
    <name evidence="1" type="ORF">AWOD_II_0486</name>
</gene>
<dbReference type="KEGG" id="awd:AWOD_II_0486"/>
<accession>A0A090I643</accession>
<proteinExistence type="predicted"/>
<dbReference type="PATRIC" id="fig|80852.17.peg.3253"/>
<evidence type="ECO:0000313" key="2">
    <source>
        <dbReference type="Proteomes" id="UP000032427"/>
    </source>
</evidence>
<evidence type="ECO:0000313" key="1">
    <source>
        <dbReference type="EMBL" id="CED57130.1"/>
    </source>
</evidence>
<keyword evidence="2" id="KW-1185">Reference proteome</keyword>
<sequence length="84" mass="9785">MLKHNFLFSKFNSTSCSTYSALFSIKIKPMLILVNGLRKRSPSNIHMKIQQFSHYCRFTIDISVRKLNYHPIKCSLPSHLLSII</sequence>
<dbReference type="STRING" id="80852.AWOD_II_0486"/>
<dbReference type="HOGENOM" id="CLU_2520275_0_0_6"/>
<reference evidence="2" key="1">
    <citation type="submission" date="2014-09" db="EMBL/GenBank/DDBJ databases">
        <authorList>
            <person name="Hjerde E."/>
        </authorList>
    </citation>
    <scope>NUCLEOTIDE SEQUENCE [LARGE SCALE GENOMIC DNA]</scope>
    <source>
        <strain evidence="2">06/09/139</strain>
    </source>
</reference>